<sequence>MSRLKTYFNWSTGKDSALALHYLMQDENYSVEHLLTSVNQEHNRVSMHGLRRELYQLQINALNLPYSTIELPEQPSMQEYEMLMKKEVSTLQQQGFTHAAFGDIFLEDLRKYRENQLSALTIKSVFPLWKKDTRKLLTEFIDLGFKSILVCIKADLLGQEFAGRIIDADFIKDLPPNVDVCGENGEFHTFCFDGPIFNKPIPFEIGEKVYREYQAPETDADSCSTQPIKSNSGFWFCDLLPVNNSE</sequence>
<evidence type="ECO:0000313" key="2">
    <source>
        <dbReference type="EMBL" id="RAJ28318.1"/>
    </source>
</evidence>
<name>A0A327SHX0_9SPHI</name>
<evidence type="ECO:0000313" key="3">
    <source>
        <dbReference type="Proteomes" id="UP000249754"/>
    </source>
</evidence>
<dbReference type="Proteomes" id="UP000249754">
    <property type="component" value="Unassembled WGS sequence"/>
</dbReference>
<dbReference type="Pfam" id="PF01902">
    <property type="entry name" value="Diphthami_syn_2"/>
    <property type="match status" value="1"/>
</dbReference>
<dbReference type="STRING" id="188932.AY601_0418"/>
<dbReference type="Gene3D" id="3.40.50.620">
    <property type="entry name" value="HUPs"/>
    <property type="match status" value="1"/>
</dbReference>
<dbReference type="OrthoDB" id="3572539at2"/>
<gene>
    <name evidence="2" type="ORF">LY11_03314</name>
</gene>
<organism evidence="2 3">
    <name type="scientific">Pedobacter cryoconitis</name>
    <dbReference type="NCBI Taxonomy" id="188932"/>
    <lineage>
        <taxon>Bacteria</taxon>
        <taxon>Pseudomonadati</taxon>
        <taxon>Bacteroidota</taxon>
        <taxon>Sphingobacteriia</taxon>
        <taxon>Sphingobacteriales</taxon>
        <taxon>Sphingobacteriaceae</taxon>
        <taxon>Pedobacter</taxon>
    </lineage>
</organism>
<dbReference type="Gene3D" id="3.90.1490.10">
    <property type="entry name" value="putative n-type atp pyrophosphatase, domain 2"/>
    <property type="match status" value="1"/>
</dbReference>
<dbReference type="CDD" id="cd01994">
    <property type="entry name" value="AANH_PF0828-like"/>
    <property type="match status" value="1"/>
</dbReference>
<protein>
    <submittedName>
        <fullName evidence="2">Uncharacterized protein (TIGR00290 family)</fullName>
    </submittedName>
</protein>
<dbReference type="InterPro" id="IPR002761">
    <property type="entry name" value="Diphthami_syn_dom"/>
</dbReference>
<comment type="caution">
    <text evidence="2">The sequence shown here is derived from an EMBL/GenBank/DDBJ whole genome shotgun (WGS) entry which is preliminary data.</text>
</comment>
<dbReference type="InterPro" id="IPR030662">
    <property type="entry name" value="DPH6/MJ0570"/>
</dbReference>
<proteinExistence type="predicted"/>
<dbReference type="RefSeq" id="WP_111634739.1">
    <property type="nucleotide sequence ID" value="NZ_QLLR01000018.1"/>
</dbReference>
<feature type="domain" description="Diphthamide synthase" evidence="1">
    <location>
        <begin position="6"/>
        <end position="207"/>
    </location>
</feature>
<reference evidence="2 3" key="1">
    <citation type="submission" date="2018-06" db="EMBL/GenBank/DDBJ databases">
        <title>Genomic Encyclopedia of Archaeal and Bacterial Type Strains, Phase II (KMG-II): from individual species to whole genera.</title>
        <authorList>
            <person name="Goeker M."/>
        </authorList>
    </citation>
    <scope>NUCLEOTIDE SEQUENCE [LARGE SCALE GENOMIC DNA]</scope>
    <source>
        <strain evidence="2 3">DSM 14825</strain>
    </source>
</reference>
<evidence type="ECO:0000259" key="1">
    <source>
        <dbReference type="Pfam" id="PF01902"/>
    </source>
</evidence>
<dbReference type="SUPFAM" id="SSF52402">
    <property type="entry name" value="Adenine nucleotide alpha hydrolases-like"/>
    <property type="match status" value="1"/>
</dbReference>
<accession>A0A327SHX0</accession>
<dbReference type="PIRSF" id="PIRSF039123">
    <property type="entry name" value="Diphthamide_synthase"/>
    <property type="match status" value="1"/>
</dbReference>
<dbReference type="InterPro" id="IPR014729">
    <property type="entry name" value="Rossmann-like_a/b/a_fold"/>
</dbReference>
<dbReference type="EMBL" id="QLLR01000018">
    <property type="protein sequence ID" value="RAJ28318.1"/>
    <property type="molecule type" value="Genomic_DNA"/>
</dbReference>
<dbReference type="AlphaFoldDB" id="A0A327SHX0"/>